<dbReference type="AlphaFoldDB" id="A0A2N8HCW7"/>
<comment type="caution">
    <text evidence="1">The sequence shown here is derived from an EMBL/GenBank/DDBJ whole genome shotgun (WGS) entry which is preliminary data.</text>
</comment>
<dbReference type="Proteomes" id="UP000236000">
    <property type="component" value="Unassembled WGS sequence"/>
</dbReference>
<dbReference type="EMBL" id="PJKA01000012">
    <property type="protein sequence ID" value="PNC17708.1"/>
    <property type="molecule type" value="Genomic_DNA"/>
</dbReference>
<gene>
    <name evidence="1" type="ORF">CXU22_08145</name>
</gene>
<sequence length="285" mass="32677">MNVNTHTSTRELYRNRDNSPLDRFQVRRVAPSVFADREDDSRSKKYRFVSSDSLLDQMEEAGFLVVGAQEQRTRKPDGTPTRKHLIRFAHRDVLEHTRDERIEVVMINSHNGSCSYQLMAGIFRLVCTNGLIVGARIAAINIRHMGHTGDEVIAASLRLAGETPRIMDDIHRMQGVELPYKRQVDFVHEAARLRIGDDYEDRIRPEALLSPRRWNDIGFTAGGPATVWQCFNRVQENLIRGGVPLKPQKDGVYRRRSLRALNGIDGNTRLNRELWDLADSYTLNN</sequence>
<dbReference type="InterPro" id="IPR026325">
    <property type="entry name" value="DUF932"/>
</dbReference>
<reference evidence="1 2" key="1">
    <citation type="journal article" date="2017" name="BMC Genomics">
        <title>Genome sequencing of 39 Akkermansia muciniphila isolates reveals its population structure, genomic and functional diverisity, and global distribution in mammalian gut microbiotas.</title>
        <authorList>
            <person name="Guo X."/>
            <person name="Li S."/>
            <person name="Zhang J."/>
            <person name="Wu F."/>
            <person name="Li X."/>
            <person name="Wu D."/>
            <person name="Zhang M."/>
            <person name="Ou Z."/>
            <person name="Jie Z."/>
            <person name="Yan Q."/>
            <person name="Li P."/>
            <person name="Yi J."/>
            <person name="Peng Y."/>
        </authorList>
    </citation>
    <scope>NUCLEOTIDE SEQUENCE [LARGE SCALE GENOMIC DNA]</scope>
    <source>
        <strain evidence="1 2">GP24</strain>
    </source>
</reference>
<dbReference type="Pfam" id="PF06067">
    <property type="entry name" value="DUF932"/>
    <property type="match status" value="1"/>
</dbReference>
<protein>
    <recommendedName>
        <fullName evidence="3">DUF945 domain-containing protein</fullName>
    </recommendedName>
</protein>
<accession>A0A2N8HCW7</accession>
<organism evidence="1 2">
    <name type="scientific">Akkermansia muciniphila</name>
    <dbReference type="NCBI Taxonomy" id="239935"/>
    <lineage>
        <taxon>Bacteria</taxon>
        <taxon>Pseudomonadati</taxon>
        <taxon>Verrucomicrobiota</taxon>
        <taxon>Verrucomicrobiia</taxon>
        <taxon>Verrucomicrobiales</taxon>
        <taxon>Akkermansiaceae</taxon>
        <taxon>Akkermansia</taxon>
    </lineage>
</organism>
<evidence type="ECO:0008006" key="3">
    <source>
        <dbReference type="Google" id="ProtNLM"/>
    </source>
</evidence>
<dbReference type="OrthoDB" id="197873at2"/>
<evidence type="ECO:0000313" key="1">
    <source>
        <dbReference type="EMBL" id="PNC17708.1"/>
    </source>
</evidence>
<name>A0A2N8HCW7_9BACT</name>
<dbReference type="RefSeq" id="WP_102714368.1">
    <property type="nucleotide sequence ID" value="NZ_PJKA01000012.1"/>
</dbReference>
<proteinExistence type="predicted"/>
<evidence type="ECO:0000313" key="2">
    <source>
        <dbReference type="Proteomes" id="UP000236000"/>
    </source>
</evidence>